<comment type="caution">
    <text evidence="2">The sequence shown here is derived from an EMBL/GenBank/DDBJ whole genome shotgun (WGS) entry which is preliminary data.</text>
</comment>
<dbReference type="RefSeq" id="WP_139812923.1">
    <property type="nucleotide sequence ID" value="NZ_JAVBWU010000005.1"/>
</dbReference>
<gene>
    <name evidence="2" type="ORF">GS505_02510</name>
</gene>
<evidence type="ECO:0000313" key="3">
    <source>
        <dbReference type="Proteomes" id="UP000605618"/>
    </source>
</evidence>
<sequence>MMHTFSFETFTGESHQRLASRTKPPSPALLSSPDPAQQQLEASVFRSLADIRERSAHPLHVKRIRLSEDHVPIVFLDGAVEDNDISVRILETCFPFELRSGGLAWECIGTRIDGVDGRDLHLAHVESTARLILRGSAGTDWNAVRKLISRRWEGHSTPLWNHKELTAVEREHASEFSSTQSRRDPRTAMESNLLRRIGIFAEFTSAHLTYAYSSGPDTLRFWLEVDPSVPNRHEQLIAALTDPEWGLGMDVDFEDCLCDDDGGSCYFGLTTPTGDATLTLNFAYHKPRLTRTYFETIGAPRRWINRTFPAAPRSSGGLTWRAPCSDARRV</sequence>
<name>A0AAE5CDA4_RHOHA</name>
<dbReference type="AlphaFoldDB" id="A0AAE5CDA4"/>
<accession>A0AAE5CDA4</accession>
<organism evidence="2 3">
    <name type="scientific">Rhodococcus hoagii</name>
    <name type="common">Corynebacterium equii</name>
    <dbReference type="NCBI Taxonomy" id="43767"/>
    <lineage>
        <taxon>Bacteria</taxon>
        <taxon>Bacillati</taxon>
        <taxon>Actinomycetota</taxon>
        <taxon>Actinomycetes</taxon>
        <taxon>Mycobacteriales</taxon>
        <taxon>Nocardiaceae</taxon>
        <taxon>Prescottella</taxon>
    </lineage>
</organism>
<evidence type="ECO:0000256" key="1">
    <source>
        <dbReference type="SAM" id="MobiDB-lite"/>
    </source>
</evidence>
<dbReference type="Proteomes" id="UP000605618">
    <property type="component" value="Unassembled WGS sequence"/>
</dbReference>
<reference evidence="2" key="1">
    <citation type="journal article" date="2020" name="Environ. Microbiol.">
        <title>The novel and transferable erm(51) gene confers Macrolides, Lincosamides, and Streptogramins B (MLSB) resistance to clonal Rhodococcus equi in the environment.</title>
        <authorList>
            <person name="Huber L."/>
            <person name="Giguere S."/>
            <person name="Slovis N.M."/>
            <person name="Alvarez-Narvaez S."/>
            <person name="Hart K.A."/>
            <person name="Greiter M."/>
            <person name="Morris E.R.A."/>
            <person name="Cohen N.D."/>
        </authorList>
    </citation>
    <scope>NUCLEOTIDE SEQUENCE</scope>
    <source>
        <strain evidence="2">Lh_141_1</strain>
    </source>
</reference>
<proteinExistence type="predicted"/>
<protein>
    <submittedName>
        <fullName evidence="2">Uncharacterized protein</fullName>
    </submittedName>
</protein>
<evidence type="ECO:0000313" key="2">
    <source>
        <dbReference type="EMBL" id="NKS24745.1"/>
    </source>
</evidence>
<dbReference type="EMBL" id="WUYZ01000001">
    <property type="protein sequence ID" value="NKS24745.1"/>
    <property type="molecule type" value="Genomic_DNA"/>
</dbReference>
<feature type="compositionally biased region" description="Polar residues" evidence="1">
    <location>
        <begin position="1"/>
        <end position="19"/>
    </location>
</feature>
<feature type="region of interest" description="Disordered" evidence="1">
    <location>
        <begin position="1"/>
        <end position="35"/>
    </location>
</feature>